<sequence>MTTPGGMHSYYAHAYYKNPRKEGKFESENRCSCPEAQLYAGECKKVVCNKMNGCNLRVTKIAVGVPSLCVELTHTALQVKYKCRQCGHEVHKTYELIEQFEGFGDTFNEWGRYTNLCKSEETTKLRKTNFNEIEDEFRGMCQCYMEVFHDSQMWTKKLLKRIS</sequence>
<evidence type="ECO:0000313" key="2">
    <source>
        <dbReference type="Proteomes" id="UP001620645"/>
    </source>
</evidence>
<evidence type="ECO:0000313" key="1">
    <source>
        <dbReference type="EMBL" id="KAL3088078.1"/>
    </source>
</evidence>
<accession>A0ABD2JBT2</accession>
<organism evidence="1 2">
    <name type="scientific">Heterodera schachtii</name>
    <name type="common">Sugarbeet cyst nematode worm</name>
    <name type="synonym">Tylenchus schachtii</name>
    <dbReference type="NCBI Taxonomy" id="97005"/>
    <lineage>
        <taxon>Eukaryota</taxon>
        <taxon>Metazoa</taxon>
        <taxon>Ecdysozoa</taxon>
        <taxon>Nematoda</taxon>
        <taxon>Chromadorea</taxon>
        <taxon>Rhabditida</taxon>
        <taxon>Tylenchina</taxon>
        <taxon>Tylenchomorpha</taxon>
        <taxon>Tylenchoidea</taxon>
        <taxon>Heteroderidae</taxon>
        <taxon>Heteroderinae</taxon>
        <taxon>Heterodera</taxon>
    </lineage>
</organism>
<name>A0ABD2JBT2_HETSC</name>
<dbReference type="AlphaFoldDB" id="A0ABD2JBT2"/>
<protein>
    <submittedName>
        <fullName evidence="1">Uncharacterized protein</fullName>
    </submittedName>
</protein>
<dbReference type="EMBL" id="JBICCN010000168">
    <property type="protein sequence ID" value="KAL3088078.1"/>
    <property type="molecule type" value="Genomic_DNA"/>
</dbReference>
<reference evidence="1 2" key="1">
    <citation type="submission" date="2024-10" db="EMBL/GenBank/DDBJ databases">
        <authorList>
            <person name="Kim D."/>
        </authorList>
    </citation>
    <scope>NUCLEOTIDE SEQUENCE [LARGE SCALE GENOMIC DNA]</scope>
    <source>
        <strain evidence="1">Taebaek</strain>
    </source>
</reference>
<proteinExistence type="predicted"/>
<dbReference type="Proteomes" id="UP001620645">
    <property type="component" value="Unassembled WGS sequence"/>
</dbReference>
<keyword evidence="2" id="KW-1185">Reference proteome</keyword>
<gene>
    <name evidence="1" type="ORF">niasHS_009364</name>
</gene>
<comment type="caution">
    <text evidence="1">The sequence shown here is derived from an EMBL/GenBank/DDBJ whole genome shotgun (WGS) entry which is preliminary data.</text>
</comment>